<comment type="similarity">
    <text evidence="1">Belongs to the sprouty family.</text>
</comment>
<gene>
    <name evidence="3" type="ORF">LSH36_54g04023</name>
</gene>
<protein>
    <recommendedName>
        <fullName evidence="5">Sprouty</fullName>
    </recommendedName>
</protein>
<reference evidence="3" key="1">
    <citation type="journal article" date="2023" name="Mol. Biol. Evol.">
        <title>Third-Generation Sequencing Reveals the Adaptive Role of the Epigenome in Three Deep-Sea Polychaetes.</title>
        <authorList>
            <person name="Perez M."/>
            <person name="Aroh O."/>
            <person name="Sun Y."/>
            <person name="Lan Y."/>
            <person name="Juniper S.K."/>
            <person name="Young C.R."/>
            <person name="Angers B."/>
            <person name="Qian P.Y."/>
        </authorList>
    </citation>
    <scope>NUCLEOTIDE SEQUENCE</scope>
    <source>
        <strain evidence="3">P08H-3</strain>
    </source>
</reference>
<evidence type="ECO:0008006" key="5">
    <source>
        <dbReference type="Google" id="ProtNLM"/>
    </source>
</evidence>
<dbReference type="Pfam" id="PF05210">
    <property type="entry name" value="Sprouty"/>
    <property type="match status" value="1"/>
</dbReference>
<dbReference type="InterPro" id="IPR007875">
    <property type="entry name" value="Sprouty"/>
</dbReference>
<proteinExistence type="inferred from homology"/>
<feature type="compositionally biased region" description="Polar residues" evidence="2">
    <location>
        <begin position="177"/>
        <end position="188"/>
    </location>
</feature>
<feature type="region of interest" description="Disordered" evidence="2">
    <location>
        <begin position="153"/>
        <end position="188"/>
    </location>
</feature>
<evidence type="ECO:0000313" key="4">
    <source>
        <dbReference type="Proteomes" id="UP001208570"/>
    </source>
</evidence>
<dbReference type="AlphaFoldDB" id="A0AAD9NE12"/>
<accession>A0AAD9NE12</accession>
<dbReference type="GO" id="GO:0016020">
    <property type="term" value="C:membrane"/>
    <property type="evidence" value="ECO:0007669"/>
    <property type="project" value="InterPro"/>
</dbReference>
<dbReference type="PANTHER" id="PTHR12365:SF7">
    <property type="entry name" value="PROTEIN SPROUTY"/>
    <property type="match status" value="1"/>
</dbReference>
<organism evidence="3 4">
    <name type="scientific">Paralvinella palmiformis</name>
    <dbReference type="NCBI Taxonomy" id="53620"/>
    <lineage>
        <taxon>Eukaryota</taxon>
        <taxon>Metazoa</taxon>
        <taxon>Spiralia</taxon>
        <taxon>Lophotrochozoa</taxon>
        <taxon>Annelida</taxon>
        <taxon>Polychaeta</taxon>
        <taxon>Sedentaria</taxon>
        <taxon>Canalipalpata</taxon>
        <taxon>Terebellida</taxon>
        <taxon>Terebelliformia</taxon>
        <taxon>Alvinellidae</taxon>
        <taxon>Paralvinella</taxon>
    </lineage>
</organism>
<evidence type="ECO:0000313" key="3">
    <source>
        <dbReference type="EMBL" id="KAK2165143.1"/>
    </source>
</evidence>
<dbReference type="Proteomes" id="UP001208570">
    <property type="component" value="Unassembled WGS sequence"/>
</dbReference>
<dbReference type="GO" id="GO:0005829">
    <property type="term" value="C:cytosol"/>
    <property type="evidence" value="ECO:0007669"/>
    <property type="project" value="TreeGrafter"/>
</dbReference>
<name>A0AAD9NE12_9ANNE</name>
<evidence type="ECO:0000256" key="1">
    <source>
        <dbReference type="ARBA" id="ARBA00010964"/>
    </source>
</evidence>
<dbReference type="GO" id="GO:0046580">
    <property type="term" value="P:negative regulation of Ras protein signal transduction"/>
    <property type="evidence" value="ECO:0007669"/>
    <property type="project" value="TreeGrafter"/>
</dbReference>
<dbReference type="EMBL" id="JAODUP010000054">
    <property type="protein sequence ID" value="KAK2165143.1"/>
    <property type="molecule type" value="Genomic_DNA"/>
</dbReference>
<dbReference type="InterPro" id="IPR051192">
    <property type="entry name" value="Sprouty_domain"/>
</dbReference>
<dbReference type="GO" id="GO:0040037">
    <property type="term" value="P:negative regulation of fibroblast growth factor receptor signaling pathway"/>
    <property type="evidence" value="ECO:0007669"/>
    <property type="project" value="TreeGrafter"/>
</dbReference>
<sequence length="364" mass="40342">MSRIPLLRARSRERTHPLIFVREEDGCRIPQRVRTSPSMHMDTGGDGLERHIRVDTAARYAHNTTVLASVHQTPPALPARASTLRTSPPIPGRDPVILRSVPPAPLREPPPPREVITLDQVRPGPRAQNDYVDSPQLAALRGMQQNKTNAHQALHTGTTKSLHIPSGTERTMGYQPSGANSPRSGSAQDLVISTQPQSSGLKKGHVLDGEEDANRQTPCQDSVICSQCGKCRCQACTQPRELPRYWLCDNKCECSVQKMVDVCSCLCCVRAYFYHCFKDADGDECSVSDDPCACCEQPHCCKRWTCLGIMSLCLPCLCLYWPLRCGLDCCTSIYNKCSHRGCHCRRDRLPGSKRLLIDSESSST</sequence>
<evidence type="ECO:0000256" key="2">
    <source>
        <dbReference type="SAM" id="MobiDB-lite"/>
    </source>
</evidence>
<dbReference type="PROSITE" id="PS51227">
    <property type="entry name" value="SPR"/>
    <property type="match status" value="1"/>
</dbReference>
<comment type="caution">
    <text evidence="3">The sequence shown here is derived from an EMBL/GenBank/DDBJ whole genome shotgun (WGS) entry which is preliminary data.</text>
</comment>
<keyword evidence="4" id="KW-1185">Reference proteome</keyword>
<dbReference type="GO" id="GO:0048513">
    <property type="term" value="P:animal organ development"/>
    <property type="evidence" value="ECO:0007669"/>
    <property type="project" value="TreeGrafter"/>
</dbReference>
<dbReference type="PANTHER" id="PTHR12365">
    <property type="entry name" value="SPROUTY"/>
    <property type="match status" value="1"/>
</dbReference>